<evidence type="ECO:0000313" key="2">
    <source>
        <dbReference type="EMBL" id="MDE1465964.1"/>
    </source>
</evidence>
<dbReference type="PROSITE" id="PS51257">
    <property type="entry name" value="PROKAR_LIPOPROTEIN"/>
    <property type="match status" value="1"/>
</dbReference>
<keyword evidence="3" id="KW-1185">Reference proteome</keyword>
<keyword evidence="1" id="KW-0732">Signal</keyword>
<dbReference type="EMBL" id="JAPMOU010000108">
    <property type="protein sequence ID" value="MDE1465964.1"/>
    <property type="molecule type" value="Genomic_DNA"/>
</dbReference>
<name>A0ABT5UHV2_9GAMM</name>
<dbReference type="Proteomes" id="UP001528823">
    <property type="component" value="Unassembled WGS sequence"/>
</dbReference>
<feature type="chain" id="PRO_5045214969" description="Lipoprotein" evidence="1">
    <location>
        <begin position="16"/>
        <end position="189"/>
    </location>
</feature>
<evidence type="ECO:0000256" key="1">
    <source>
        <dbReference type="SAM" id="SignalP"/>
    </source>
</evidence>
<reference evidence="2 3" key="1">
    <citation type="submission" date="2022-11" db="EMBL/GenBank/DDBJ databases">
        <title>Spartinivicinus poritis sp. nov., isolated from scleractinian coral Porites lutea.</title>
        <authorList>
            <person name="Zhang G."/>
            <person name="Cai L."/>
            <person name="Wei Q."/>
        </authorList>
    </citation>
    <scope>NUCLEOTIDE SEQUENCE [LARGE SCALE GENOMIC DNA]</scope>
    <source>
        <strain evidence="2 3">A2-2</strain>
    </source>
</reference>
<organism evidence="2 3">
    <name type="scientific">Spartinivicinus poritis</name>
    <dbReference type="NCBI Taxonomy" id="2994640"/>
    <lineage>
        <taxon>Bacteria</taxon>
        <taxon>Pseudomonadati</taxon>
        <taxon>Pseudomonadota</taxon>
        <taxon>Gammaproteobacteria</taxon>
        <taxon>Oceanospirillales</taxon>
        <taxon>Zooshikellaceae</taxon>
        <taxon>Spartinivicinus</taxon>
    </lineage>
</organism>
<gene>
    <name evidence="2" type="ORF">ORQ98_28795</name>
</gene>
<dbReference type="RefSeq" id="WP_274692263.1">
    <property type="nucleotide sequence ID" value="NZ_JAPMOU010000108.1"/>
</dbReference>
<feature type="signal peptide" evidence="1">
    <location>
        <begin position="1"/>
        <end position="15"/>
    </location>
</feature>
<evidence type="ECO:0008006" key="4">
    <source>
        <dbReference type="Google" id="ProtNLM"/>
    </source>
</evidence>
<evidence type="ECO:0000313" key="3">
    <source>
        <dbReference type="Proteomes" id="UP001528823"/>
    </source>
</evidence>
<protein>
    <recommendedName>
        <fullName evidence="4">Lipoprotein</fullName>
    </recommendedName>
</protein>
<accession>A0ABT5UHV2</accession>
<comment type="caution">
    <text evidence="2">The sequence shown here is derived from an EMBL/GenBank/DDBJ whole genome shotgun (WGS) entry which is preliminary data.</text>
</comment>
<proteinExistence type="predicted"/>
<sequence>MNSAGFRFLSLTALAALTGCSQLPSQLSSSETIFLHLNQRVLLNQQLSQYSNQAPVLEHIRTCTIQTGQTQLCGFAYSDHLENYLIIEVCPSRQLINQQPNRPLDPYEGIYTVTPDGTVTHYPWYNKQFNRWSCLAKRGDSSEEAKYGVMLGNNKNSIQAIGYRYQIEAQQGVHQLQTTPDGKLTAINQ</sequence>